<evidence type="ECO:0000256" key="1">
    <source>
        <dbReference type="SAM" id="Phobius"/>
    </source>
</evidence>
<comment type="caution">
    <text evidence="2">The sequence shown here is derived from an EMBL/GenBank/DDBJ whole genome shotgun (WGS) entry which is preliminary data.</text>
</comment>
<keyword evidence="1" id="KW-0472">Membrane</keyword>
<feature type="transmembrane region" description="Helical" evidence="1">
    <location>
        <begin position="215"/>
        <end position="236"/>
    </location>
</feature>
<dbReference type="InterPro" id="IPR025333">
    <property type="entry name" value="DUF4239"/>
</dbReference>
<sequence length="261" mass="29647">MFFRYLINSFSVWQLFLINFSILALISLLATYLGSLLISPDKIDHDFTRSTDSVLNILGSGYGIFLGFVIITLWNHYLNVQKIVYEEADAASALVRELEVFPAQDAQPLKQSIRDYLEAVRKNEWLTMRLGQESSQTWAATGKLYTILQKFTPHNSKEEFYYRQLISHLDTMLKARRDRLIAAKSILNNELRTALILGAIVIVFLSSLLKSREGSLRIFSNLCLAMVLGFNLTLALNFDFPFSGAISVSDKPLYQGMLAKI</sequence>
<dbReference type="RefSeq" id="WP_058470694.1">
    <property type="nucleotide sequence ID" value="NZ_CAAAIC010000012.1"/>
</dbReference>
<proteinExistence type="predicted"/>
<gene>
    <name evidence="2" type="ORF">Ljor_1186</name>
</gene>
<keyword evidence="1" id="KW-0812">Transmembrane</keyword>
<keyword evidence="3" id="KW-1185">Reference proteome</keyword>
<dbReference type="AlphaFoldDB" id="A0A0W0V9U8"/>
<dbReference type="OrthoDB" id="5647763at2"/>
<feature type="transmembrane region" description="Helical" evidence="1">
    <location>
        <begin position="12"/>
        <end position="33"/>
    </location>
</feature>
<name>A0A0W0V9U8_9GAMM</name>
<dbReference type="STRING" id="456.Ljor_1186"/>
<dbReference type="PATRIC" id="fig|456.5.peg.1264"/>
<organism evidence="2 3">
    <name type="scientific">Legionella jordanis</name>
    <dbReference type="NCBI Taxonomy" id="456"/>
    <lineage>
        <taxon>Bacteria</taxon>
        <taxon>Pseudomonadati</taxon>
        <taxon>Pseudomonadota</taxon>
        <taxon>Gammaproteobacteria</taxon>
        <taxon>Legionellales</taxon>
        <taxon>Legionellaceae</taxon>
        <taxon>Legionella</taxon>
    </lineage>
</organism>
<feature type="transmembrane region" description="Helical" evidence="1">
    <location>
        <begin position="53"/>
        <end position="74"/>
    </location>
</feature>
<evidence type="ECO:0008006" key="4">
    <source>
        <dbReference type="Google" id="ProtNLM"/>
    </source>
</evidence>
<protein>
    <recommendedName>
        <fullName evidence="4">DUF4239 domain-containing protein</fullName>
    </recommendedName>
</protein>
<keyword evidence="1" id="KW-1133">Transmembrane helix</keyword>
<feature type="transmembrane region" description="Helical" evidence="1">
    <location>
        <begin position="191"/>
        <end position="209"/>
    </location>
</feature>
<evidence type="ECO:0000313" key="2">
    <source>
        <dbReference type="EMBL" id="KTD16880.1"/>
    </source>
</evidence>
<reference evidence="2 3" key="1">
    <citation type="submission" date="2015-11" db="EMBL/GenBank/DDBJ databases">
        <title>Genomic analysis of 38 Legionella species identifies large and diverse effector repertoires.</title>
        <authorList>
            <person name="Burstein D."/>
            <person name="Amaro F."/>
            <person name="Zusman T."/>
            <person name="Lifshitz Z."/>
            <person name="Cohen O."/>
            <person name="Gilbert J.A."/>
            <person name="Pupko T."/>
            <person name="Shuman H.A."/>
            <person name="Segal G."/>
        </authorList>
    </citation>
    <scope>NUCLEOTIDE SEQUENCE [LARGE SCALE GENOMIC DNA]</scope>
    <source>
        <strain evidence="2 3">BL-540</strain>
    </source>
</reference>
<evidence type="ECO:0000313" key="3">
    <source>
        <dbReference type="Proteomes" id="UP000055035"/>
    </source>
</evidence>
<dbReference type="EMBL" id="LNYJ01000011">
    <property type="protein sequence ID" value="KTD16880.1"/>
    <property type="molecule type" value="Genomic_DNA"/>
</dbReference>
<dbReference type="Proteomes" id="UP000055035">
    <property type="component" value="Unassembled WGS sequence"/>
</dbReference>
<dbReference type="Pfam" id="PF14023">
    <property type="entry name" value="Bestrophin-like"/>
    <property type="match status" value="1"/>
</dbReference>
<accession>A0A0W0V9U8</accession>